<dbReference type="InterPro" id="IPR003599">
    <property type="entry name" value="Ig_sub"/>
</dbReference>
<dbReference type="Pfam" id="PF18962">
    <property type="entry name" value="Por_Secre_tail"/>
    <property type="match status" value="1"/>
</dbReference>
<dbReference type="NCBIfam" id="TIGR04183">
    <property type="entry name" value="Por_Secre_tail"/>
    <property type="match status" value="1"/>
</dbReference>
<keyword evidence="3" id="KW-1185">Reference proteome</keyword>
<dbReference type="SUPFAM" id="SSF48726">
    <property type="entry name" value="Immunoglobulin"/>
    <property type="match status" value="2"/>
</dbReference>
<comment type="caution">
    <text evidence="2">The sequence shown here is derived from an EMBL/GenBank/DDBJ whole genome shotgun (WGS) entry which is preliminary data.</text>
</comment>
<dbReference type="InterPro" id="IPR011050">
    <property type="entry name" value="Pectin_lyase_fold/virulence"/>
</dbReference>
<feature type="non-terminal residue" evidence="2">
    <location>
        <position position="1"/>
    </location>
</feature>
<dbReference type="PROSITE" id="PS50835">
    <property type="entry name" value="IG_LIKE"/>
    <property type="match status" value="2"/>
</dbReference>
<gene>
    <name evidence="2" type="ORF">GO755_24170</name>
</gene>
<evidence type="ECO:0000259" key="1">
    <source>
        <dbReference type="PROSITE" id="PS50835"/>
    </source>
</evidence>
<dbReference type="InterPro" id="IPR007110">
    <property type="entry name" value="Ig-like_dom"/>
</dbReference>
<dbReference type="InterPro" id="IPR036179">
    <property type="entry name" value="Ig-like_dom_sf"/>
</dbReference>
<dbReference type="EMBL" id="WPIN01000009">
    <property type="protein sequence ID" value="MVM33159.1"/>
    <property type="molecule type" value="Genomic_DNA"/>
</dbReference>
<reference evidence="2 3" key="1">
    <citation type="submission" date="2019-12" db="EMBL/GenBank/DDBJ databases">
        <title>Spirosoma sp. HMF4905 genome sequencing and assembly.</title>
        <authorList>
            <person name="Kang H."/>
            <person name="Cha I."/>
            <person name="Kim H."/>
            <person name="Joh K."/>
        </authorList>
    </citation>
    <scope>NUCLEOTIDE SEQUENCE [LARGE SCALE GENOMIC DNA]</scope>
    <source>
        <strain evidence="2 3">HMF4905</strain>
    </source>
</reference>
<evidence type="ECO:0000313" key="3">
    <source>
        <dbReference type="Proteomes" id="UP000436006"/>
    </source>
</evidence>
<dbReference type="InterPro" id="IPR038081">
    <property type="entry name" value="CalX-like_sf"/>
</dbReference>
<dbReference type="InterPro" id="IPR011635">
    <property type="entry name" value="CARDB"/>
</dbReference>
<dbReference type="SMART" id="SM00409">
    <property type="entry name" value="IG"/>
    <property type="match status" value="2"/>
</dbReference>
<organism evidence="2 3">
    <name type="scientific">Spirosoma arboris</name>
    <dbReference type="NCBI Taxonomy" id="2682092"/>
    <lineage>
        <taxon>Bacteria</taxon>
        <taxon>Pseudomonadati</taxon>
        <taxon>Bacteroidota</taxon>
        <taxon>Cytophagia</taxon>
        <taxon>Cytophagales</taxon>
        <taxon>Cytophagaceae</taxon>
        <taxon>Spirosoma</taxon>
    </lineage>
</organism>
<dbReference type="InterPro" id="IPR026444">
    <property type="entry name" value="Secre_tail"/>
</dbReference>
<feature type="domain" description="Ig-like" evidence="1">
    <location>
        <begin position="3807"/>
        <end position="3882"/>
    </location>
</feature>
<sequence>NQDVLTYLSSVGGISNLTNTDVYLRSETVYGSFNVPKPGSGSHYVLMNSNITIADGATATIAPGVDIYSKSYSDQLSVSGTLIAKGTPTDSIRFVGFANPSNSVSSHGGQILFPNNNNSELEYVVVDRWGDLQYYGSAISNYSSTLKIANSIIRNSENMGIYNGGSSPTITSSSIYGNVTGIYNASGKPILQSNKIYSNSDYGINNAGSDTLDARSTYWGTPSGPYHATLNSTGTGNKVSDKVLFVPWIEQLIQVDQSVNFPEIANKYVDEPVVLNATATSGLPVSYTITTVPVSGVASLTGTTITFSGTVGQVTVTASQAGNEYFKPAEAQRTFSVSKRSQYISLTPVSPKTFGDAPFSLTATATSGLPVTFSVVSGPATLDGNTITLTAAGTVLIEARQVGNNVYDPASPIQQSFLVYERLPDLAVKDVSSNKTVVGLSDTVTVSWNISNDGIAASPINWTERIYVQSPSGINRSFLKDITYSTSSSLAIGQSISRSSTVTVPSNLLVGDEAVFVVEVVPGPTVQETPGTQANNIAIQPTPWTIQKGLFLSLSANEITEGNTTGITATVSRTGSVSAELTVTVSLTNSARLTYPTSVVIPAGYSSISFAIAAPDNTTVEGQTTDQVQVSASGYQGAQAGLVIIDNDLPALSITNLPASSMEGDTVKFRVATNLAPTSPLTVFLQSSSPTRFPAPASVTIAAGALYADVSIILAQDDIPELDLDVTLSAGAANHTPDSKTIVITDDDFPHLELVLQTNAISEAAGLNATQATLRRTPSSNSLAFTANLSASLPNTLILPGAISLAAGENEKTFTIGVVNNTVVDGQRQVEINASLFVSSCGCNAPPTSSGSVSATLTVNDDDGPSLLLTVSQQTLPEGVANAGSLRIARNTATTDALSVTLVSSDVTEATVPATVEIPAGQSFVDVNITTLDDSITDGNQQVYFTATAPGFSSGSIWVIVTDLNKPDLQIPTLQLSSNSVPASSTVTYQVSIKNTGSATAPSGTLVRGYLSVDNTIDASDVLISESLLGEAIPAGQTKVFASSFKAPDAPGVYKVLFWVNPTATLTELLLTNNVSDPASLTVEPAYTATAQIGPTYFMQGNSMSITGTATRSNGATVANAQVEVYVITKGIRRQVLTLANASGNYSVQFTPLASESGHYIVGASFPGLNQTTEQDAFDILGVRINGGTSAQFKTTLNEPLTGALSVENLSDKSLTNFTLAPLALPNGASIQFATLPTLAGNASANLGYTVVGSALTNGNNFETARFQAKSDEGVIQNANVYYYCQAANGYIVANVSTIQAVVSQSSGERRVEIKLVNKGKGVTGPITLSLPQTNWLNSVTAQTLPSLASGDSTTVILKFLALAEVPFNYPITGSIGINSTNANSVSIPFTFQKVSESAGTARITVTDQFTYYTDGGPKVAGALVRITNYFTGELYAEGSSDANGVFVASNVPEGKHRITVEKDKHTPYSNVLEITPGSTVESTVFLNYQAITFSWTVVPTAVQDQYTVVLEAKYETNVPAPVVTMDMPKTMPHLATGQEYLFNIVLTNHGLITAQQVTLTLPTTDPEYEFVTNYTPSDLLANQSIQVPVIMRRRNGATSPGPNEAPCVGFVGVSYSYRLNATTNLGDKTGASFIYESRDCGPGTGTVVVGGSTVTPEQYNALYDAWSAGIAGIETTGGDAPCANCTGSAPSGGTADPTPPVEQQKTSCVACIADISTAITGCTPASNVASILACYTSVTLTGAGHDKGTGLINCAANGSAGFVAGKVPGSGQVLCVSGVLSAIQTCDNTDGQFAVFDEISANLQVVVNGYNAVNNWMSQYFGDLITKEGWTALFPLVSTYLNDQTPIPANAQSSIISAMAGYDISSSALSAFFTRWNTSLEAKAQNVLAPNSTYPNIINWTLVDGYVAALIEAHNHAVSRGFKTVDDMHKESIKSLNTIIDNQKNDICASVSVQFTQKLTMTREAFLGTLEIFNGHPTDAMKMIAVNLQITDASGTPSNGLFEIQTQSFNNLANVTGSGQISAQQRGSVTYLFIPQPDAAPQAPTIYKFGGSVTYFDPYAKATVTIPLIPVPITVNPSPSLMLHYFMQRNILGDDALTSPDIEPSIPAELAVMIENKGYGQATNVTISSAKPEVVDNASGLAIDFNLVGTKFKGQSQNLSLTDIPFGNIPALETRVGEWYFTSTLLGKFVSYSANVVHNNSYGNSKLSLIQGVKLHELTKSIRLYGNLEDGINDFLVNDIFDVDDQPDIIYFSQGNRTAKVNTASGGSFDSPVSAPSFTNTLTVTPSDTGFNYIKLNDPGNRLYELVSVTRSDGQVIPLDNAWLTFVTLPVARSPIYENKFHIVDRFTSAGPATYTVVWKPVDVNVPKVDSITGVPAQSASAQVTNLKVYFSKPINPATFTYQDLSLTFQGGQNIINSSVVITQIDPTTFNVDLSAITTGNGNYLFTVQAANVEDIYGISGTVGKQVSWSQFMGVPFVQAFQGIPANHKASSYSTIQLLFNLPIDVATVTPARFTIYKNGVLQAGSLAIDSVSSDHKLFRLSGLQTMLTQNGIYELRVDLPNIKSENHIAGVQTQSVVLTVDNAGPVVLLLEKSTQGGIDSQHVPFVNITFDEGVVGLNTAAFQLTRNGEVVPITSTMLSFVDAKNWKAGNFGLLTYPEGNYTFSVNLGNVIDSTGNAGVGTQQISWIVNRSSSVSFTGLASSYCSTATSQTLVGAPSGGVFSGPGITGNTFNPSVAGAGTHTITYTKDGQPVSQTTTVYSVPELAISPSSATLTCASPTVSLSAIGSGSLLWSNGQTTPSISVSLAGTYSVTLTSATGCTATSSIVIGGDRNIGVASILPSLTVLTCATPTTSLTATGGNTYKWSTGANGAVLTVSPTITTTYSVTATGANGCTAVASRTIEVDKTVPTAWLAASQTAVTCDSPVASLTASAAASYRWSTGETTAAISVAPTTATTYSVTLTGTNSCTAVVNYTIAVDKTPPTPAIVTSRTLVSCNTPSVSLTASGGSSYKWSTGATGSVLTVSPATTTTYSVTVIGANGCTAVATQLIQVDKTVPIASLLASATAITCATPTVSLTASGGVSYKWSTGETSETVSVSPLTTTTYSVTVIGANGCATVAARTINVNQTPPVATLTASQTILNCTNPTASLSASGGVSYLWSTGETTAAINVAPTTATTYSVTVTGANGCLAVATRSIAVDQTLPTPAIATNRTLVGCISPTVSLTVSGGTSYKWSTGATTSVITTSPTTTTTYSVTVTGSNGCKAVATQLIEVDKTPPTASLLASATAITCASSTVSLTASGGVSYKWSTGETTDTVTVSPLTTTAYAVTVTAENGCSSVLKRSIGVNQTSPSVTLTASRTVVSCTYPTATLTAGSAASYLWSTGETTRSISVTPTTATTYSVTLTGANGCTAVASDSITVSQTLPTPVIVANRTLVGCTTQTASLTVSGGVNYKWSNGSTLTVQTVNPTTTTTYSVTVTGSNGCKAVATQLIEVDKTPPTASLLASATAITCASSTVSLTASGGVSYKWSTGETTDTVTVSPLTTTAYAVTVTAENGCSSVLKRSIGVNQTSPSVTLTASRTVVSCTYPTATLTAGSAASYLWSTGETTRSISVTPTTATTYSVTLTGANGCTAVASDSITVSQTPPTPVIVANRTLVGCTTQTASLTVSGGVNYKWSNGSTLTVQTVNPTTTTTYSVTVTGSNGCKAVATQLIEVDKTPPTASLLASATVCEGTDYDLLATATGGKAPYTYSWSVPGGQGSTLPISTSGLSLTTITTRTYSVTVIGANNCVSNKASFVLTINPSAKLTQQPVSGSSVCAGTTVVASVLAVGRNLTYAWMKSGSTTVLSTSRTLTLPSVTVASEGSYYAVVSSDCGSVSSNLFTLTINPATQLMAQPASATVAAGQSFTTSVAASGSSLSYQWYYGGTTVLNDQNSATLTIAGVTPANAGLYTCRISGLCGNVVSQAAKLTVSSAQSRLGASEPVNTLAFTVSAYPNPTSDKVVVRVDGGGKQPTIKLRLYDVSAHKLGDWLVELENGQGETTLNLGNLPTGLYLLEAQGDKEVIIKRLQKQ</sequence>
<dbReference type="SUPFAM" id="SSF49478">
    <property type="entry name" value="Cna protein B-type domain"/>
    <property type="match status" value="1"/>
</dbReference>
<evidence type="ECO:0000313" key="2">
    <source>
        <dbReference type="EMBL" id="MVM33159.1"/>
    </source>
</evidence>
<name>A0A7K1SH71_9BACT</name>
<accession>A0A7K1SH71</accession>
<dbReference type="SUPFAM" id="SSF51126">
    <property type="entry name" value="Pectin lyase-like"/>
    <property type="match status" value="1"/>
</dbReference>
<proteinExistence type="predicted"/>
<dbReference type="Pfam" id="PF07705">
    <property type="entry name" value="CARDB"/>
    <property type="match status" value="1"/>
</dbReference>
<dbReference type="Gene3D" id="2.60.40.10">
    <property type="entry name" value="Immunoglobulins"/>
    <property type="match status" value="5"/>
</dbReference>
<dbReference type="SMART" id="SM00089">
    <property type="entry name" value="PKD"/>
    <property type="match status" value="12"/>
</dbReference>
<dbReference type="InterPro" id="IPR022409">
    <property type="entry name" value="PKD/Chitinase_dom"/>
</dbReference>
<feature type="domain" description="Ig-like" evidence="1">
    <location>
        <begin position="3892"/>
        <end position="3976"/>
    </location>
</feature>
<dbReference type="SUPFAM" id="SSF141072">
    <property type="entry name" value="CalX-like"/>
    <property type="match status" value="3"/>
</dbReference>
<dbReference type="Proteomes" id="UP000436006">
    <property type="component" value="Unassembled WGS sequence"/>
</dbReference>
<dbReference type="InterPro" id="IPR013783">
    <property type="entry name" value="Ig-like_fold"/>
</dbReference>
<protein>
    <submittedName>
        <fullName evidence="2">T9SS type A sorting domain-containing protein</fullName>
    </submittedName>
</protein>